<dbReference type="InterPro" id="IPR004117">
    <property type="entry name" value="7tm6_olfct_rcpt"/>
</dbReference>
<dbReference type="VEuPathDB" id="VectorBase:AALB20_032700"/>
<dbReference type="EnsemblMetazoa" id="AALB015690-RA">
    <property type="protein sequence ID" value="AALB015690-PA"/>
    <property type="gene ID" value="AALB015690"/>
</dbReference>
<evidence type="ECO:0000313" key="11">
    <source>
        <dbReference type="Proteomes" id="UP000069272"/>
    </source>
</evidence>
<sequence>MIDKFLRLIGISTANRNWSFWNFMFVFGITILTTYLTCIFYTCYLYRNDITKLIFCISTFGFGCQGIVRIFIFTVMRNRVITLNETNYNHYSSILNESDRVKGVVCKNLSLIYIIVKGTIYVYLMLVLAALVLPGIASFFLPERILPFGFILPALNPDEWTGYICNYMIQSTAAYYYYVMSAGSDVAIIYNLLTAAGQLDCMMVHIEELNDQLSGIGIASATNREKIVKIIKLHQFHRDYLTELMHFLYLYHVGAIGFTVLTVIISVMGVVLLRWYLGIIVSILASIQLFYICFLGTSFEMKVLMALALFPFLSVGAIKWDKLSCSEMKHMNLVLAVTQCPKLLMLVTTPLNINTYVQVHKMIYSMIMMLENTK</sequence>
<evidence type="ECO:0000256" key="6">
    <source>
        <dbReference type="ARBA" id="ARBA00022989"/>
    </source>
</evidence>
<dbReference type="GO" id="GO:0005549">
    <property type="term" value="F:odorant binding"/>
    <property type="evidence" value="ECO:0007669"/>
    <property type="project" value="InterPro"/>
</dbReference>
<keyword evidence="7" id="KW-0472">Membrane</keyword>
<dbReference type="GO" id="GO:0007165">
    <property type="term" value="P:signal transduction"/>
    <property type="evidence" value="ECO:0007669"/>
    <property type="project" value="UniProtKB-KW"/>
</dbReference>
<evidence type="ECO:0000256" key="7">
    <source>
        <dbReference type="ARBA" id="ARBA00023136"/>
    </source>
</evidence>
<keyword evidence="8" id="KW-0675">Receptor</keyword>
<evidence type="ECO:0000256" key="8">
    <source>
        <dbReference type="ARBA" id="ARBA00023170"/>
    </source>
</evidence>
<protein>
    <submittedName>
        <fullName evidence="10">Uncharacterized protein</fullName>
    </submittedName>
</protein>
<dbReference type="AlphaFoldDB" id="A0A182G0B1"/>
<evidence type="ECO:0000313" key="10">
    <source>
        <dbReference type="EnsemblMetazoa" id="AALB015690-PA"/>
    </source>
</evidence>
<keyword evidence="5" id="KW-0552">Olfaction</keyword>
<evidence type="ECO:0000256" key="4">
    <source>
        <dbReference type="ARBA" id="ARBA00022692"/>
    </source>
</evidence>
<comment type="subcellular location">
    <subcellularLocation>
        <location evidence="1">Cell membrane</location>
        <topology evidence="1">Multi-pass membrane protein</topology>
    </subcellularLocation>
</comment>
<reference evidence="10" key="2">
    <citation type="submission" date="2022-08" db="UniProtKB">
        <authorList>
            <consortium name="EnsemblMetazoa"/>
        </authorList>
    </citation>
    <scope>IDENTIFICATION</scope>
    <source>
        <strain evidence="10">STECLA/ALBI9_A</strain>
    </source>
</reference>
<dbReference type="VEuPathDB" id="VectorBase:AALB015690"/>
<keyword evidence="6" id="KW-1133">Transmembrane helix</keyword>
<accession>A0A182G0B1</accession>
<keyword evidence="2" id="KW-1003">Cell membrane</keyword>
<keyword evidence="9" id="KW-0807">Transducer</keyword>
<evidence type="ECO:0000256" key="5">
    <source>
        <dbReference type="ARBA" id="ARBA00022725"/>
    </source>
</evidence>
<evidence type="ECO:0000256" key="3">
    <source>
        <dbReference type="ARBA" id="ARBA00022606"/>
    </source>
</evidence>
<evidence type="ECO:0000256" key="2">
    <source>
        <dbReference type="ARBA" id="ARBA00022475"/>
    </source>
</evidence>
<dbReference type="PANTHER" id="PTHR21137">
    <property type="entry name" value="ODORANT RECEPTOR"/>
    <property type="match status" value="1"/>
</dbReference>
<reference evidence="10 11" key="1">
    <citation type="journal article" date="2017" name="G3 (Bethesda)">
        <title>The Physical Genome Mapping of Anopheles albimanus Corrected Scaffold Misassemblies and Identified Interarm Rearrangements in Genus Anopheles.</title>
        <authorList>
            <person name="Artemov G.N."/>
            <person name="Peery A.N."/>
            <person name="Jiang X."/>
            <person name="Tu Z."/>
            <person name="Stegniy V.N."/>
            <person name="Sharakhova M.V."/>
            <person name="Sharakhov I.V."/>
        </authorList>
    </citation>
    <scope>NUCLEOTIDE SEQUENCE [LARGE SCALE GENOMIC DNA]</scope>
    <source>
        <strain evidence="10 11">ALBI9_A</strain>
    </source>
</reference>
<dbReference type="PANTHER" id="PTHR21137:SF35">
    <property type="entry name" value="ODORANT RECEPTOR 19A-RELATED"/>
    <property type="match status" value="1"/>
</dbReference>
<dbReference type="Proteomes" id="UP000069272">
    <property type="component" value="Chromosome 3R"/>
</dbReference>
<keyword evidence="11" id="KW-1185">Reference proteome</keyword>
<keyword evidence="3" id="KW-0716">Sensory transduction</keyword>
<dbReference type="GO" id="GO:0005886">
    <property type="term" value="C:plasma membrane"/>
    <property type="evidence" value="ECO:0007669"/>
    <property type="project" value="UniProtKB-SubCell"/>
</dbReference>
<name>A0A182G0B1_ANOAL</name>
<evidence type="ECO:0000256" key="9">
    <source>
        <dbReference type="ARBA" id="ARBA00023224"/>
    </source>
</evidence>
<organism evidence="10 11">
    <name type="scientific">Anopheles albimanus</name>
    <name type="common">New world malaria mosquito</name>
    <dbReference type="NCBI Taxonomy" id="7167"/>
    <lineage>
        <taxon>Eukaryota</taxon>
        <taxon>Metazoa</taxon>
        <taxon>Ecdysozoa</taxon>
        <taxon>Arthropoda</taxon>
        <taxon>Hexapoda</taxon>
        <taxon>Insecta</taxon>
        <taxon>Pterygota</taxon>
        <taxon>Neoptera</taxon>
        <taxon>Endopterygota</taxon>
        <taxon>Diptera</taxon>
        <taxon>Nematocera</taxon>
        <taxon>Culicoidea</taxon>
        <taxon>Culicidae</taxon>
        <taxon>Anophelinae</taxon>
        <taxon>Anopheles</taxon>
    </lineage>
</organism>
<keyword evidence="4" id="KW-0812">Transmembrane</keyword>
<evidence type="ECO:0000256" key="1">
    <source>
        <dbReference type="ARBA" id="ARBA00004651"/>
    </source>
</evidence>
<dbReference type="GO" id="GO:0004984">
    <property type="term" value="F:olfactory receptor activity"/>
    <property type="evidence" value="ECO:0007669"/>
    <property type="project" value="InterPro"/>
</dbReference>
<proteinExistence type="predicted"/>